<dbReference type="SUPFAM" id="SSF57701">
    <property type="entry name" value="Zn2/Cys6 DNA-binding domain"/>
    <property type="match status" value="1"/>
</dbReference>
<reference evidence="5" key="1">
    <citation type="submission" date="2019-10" db="EMBL/GenBank/DDBJ databases">
        <authorList>
            <consortium name="DOE Joint Genome Institute"/>
            <person name="Kuo A."/>
            <person name="Miyauchi S."/>
            <person name="Kiss E."/>
            <person name="Drula E."/>
            <person name="Kohler A."/>
            <person name="Sanchez-Garcia M."/>
            <person name="Andreopoulos B."/>
            <person name="Barry K.W."/>
            <person name="Bonito G."/>
            <person name="Buee M."/>
            <person name="Carver A."/>
            <person name="Chen C."/>
            <person name="Cichocki N."/>
            <person name="Clum A."/>
            <person name="Culley D."/>
            <person name="Crous P.W."/>
            <person name="Fauchery L."/>
            <person name="Girlanda M."/>
            <person name="Hayes R."/>
            <person name="Keri Z."/>
            <person name="LaButti K."/>
            <person name="Lipzen A."/>
            <person name="Lombard V."/>
            <person name="Magnuson J."/>
            <person name="Maillard F."/>
            <person name="Morin E."/>
            <person name="Murat C."/>
            <person name="Nolan M."/>
            <person name="Ohm R."/>
            <person name="Pangilinan J."/>
            <person name="Pereira M."/>
            <person name="Perotto S."/>
            <person name="Peter M."/>
            <person name="Riley R."/>
            <person name="Sitrit Y."/>
            <person name="Stielow B."/>
            <person name="Szollosi G."/>
            <person name="Zifcakova L."/>
            <person name="Stursova M."/>
            <person name="Spatafora J.W."/>
            <person name="Tedersoo L."/>
            <person name="Vaario L.-M."/>
            <person name="Yamada A."/>
            <person name="Yan M."/>
            <person name="Wang P."/>
            <person name="Xu J."/>
            <person name="Bruns T."/>
            <person name="Baldrian P."/>
            <person name="Vilgalys R."/>
            <person name="Henrissat B."/>
            <person name="Grigoriev I.V."/>
            <person name="Hibbett D."/>
            <person name="Nagy L.G."/>
            <person name="Martin F.M."/>
        </authorList>
    </citation>
    <scope>NUCLEOTIDE SEQUENCE</scope>
    <source>
        <strain evidence="5">Prilba</strain>
    </source>
</reference>
<evidence type="ECO:0000256" key="2">
    <source>
        <dbReference type="ARBA" id="ARBA00023242"/>
    </source>
</evidence>
<dbReference type="CDD" id="cd12148">
    <property type="entry name" value="fungal_TF_MHR"/>
    <property type="match status" value="1"/>
</dbReference>
<keyword evidence="2" id="KW-0539">Nucleus</keyword>
<dbReference type="InterPro" id="IPR036864">
    <property type="entry name" value="Zn2-C6_fun-type_DNA-bd_sf"/>
</dbReference>
<dbReference type="Pfam" id="PF00172">
    <property type="entry name" value="Zn_clus"/>
    <property type="match status" value="1"/>
</dbReference>
<dbReference type="PROSITE" id="PS50048">
    <property type="entry name" value="ZN2_CY6_FUNGAL_2"/>
    <property type="match status" value="1"/>
</dbReference>
<accession>A0A9P5TAV0</accession>
<gene>
    <name evidence="5" type="ORF">DFH94DRAFT_626812</name>
</gene>
<feature type="region of interest" description="Disordered" evidence="3">
    <location>
        <begin position="1"/>
        <end position="35"/>
    </location>
</feature>
<dbReference type="AlphaFoldDB" id="A0A9P5TAV0"/>
<feature type="region of interest" description="Disordered" evidence="3">
    <location>
        <begin position="172"/>
        <end position="196"/>
    </location>
</feature>
<dbReference type="PANTHER" id="PTHR46910:SF38">
    <property type="entry name" value="ZN(2)-C6 FUNGAL-TYPE DOMAIN-CONTAINING PROTEIN"/>
    <property type="match status" value="1"/>
</dbReference>
<name>A0A9P5TAV0_9AGAM</name>
<dbReference type="Proteomes" id="UP000759537">
    <property type="component" value="Unassembled WGS sequence"/>
</dbReference>
<proteinExistence type="predicted"/>
<dbReference type="GO" id="GO:0000981">
    <property type="term" value="F:DNA-binding transcription factor activity, RNA polymerase II-specific"/>
    <property type="evidence" value="ECO:0007669"/>
    <property type="project" value="InterPro"/>
</dbReference>
<dbReference type="PANTHER" id="PTHR46910">
    <property type="entry name" value="TRANSCRIPTION FACTOR PDR1"/>
    <property type="match status" value="1"/>
</dbReference>
<organism evidence="5 6">
    <name type="scientific">Russula ochroleuca</name>
    <dbReference type="NCBI Taxonomy" id="152965"/>
    <lineage>
        <taxon>Eukaryota</taxon>
        <taxon>Fungi</taxon>
        <taxon>Dikarya</taxon>
        <taxon>Basidiomycota</taxon>
        <taxon>Agaricomycotina</taxon>
        <taxon>Agaricomycetes</taxon>
        <taxon>Russulales</taxon>
        <taxon>Russulaceae</taxon>
        <taxon>Russula</taxon>
    </lineage>
</organism>
<dbReference type="PROSITE" id="PS00463">
    <property type="entry name" value="ZN2_CY6_FUNGAL_1"/>
    <property type="match status" value="1"/>
</dbReference>
<dbReference type="CDD" id="cd00067">
    <property type="entry name" value="GAL4"/>
    <property type="match status" value="1"/>
</dbReference>
<dbReference type="GO" id="GO:0003677">
    <property type="term" value="F:DNA binding"/>
    <property type="evidence" value="ECO:0007669"/>
    <property type="project" value="InterPro"/>
</dbReference>
<reference evidence="5" key="2">
    <citation type="journal article" date="2020" name="Nat. Commun.">
        <title>Large-scale genome sequencing of mycorrhizal fungi provides insights into the early evolution of symbiotic traits.</title>
        <authorList>
            <person name="Miyauchi S."/>
            <person name="Kiss E."/>
            <person name="Kuo A."/>
            <person name="Drula E."/>
            <person name="Kohler A."/>
            <person name="Sanchez-Garcia M."/>
            <person name="Morin E."/>
            <person name="Andreopoulos B."/>
            <person name="Barry K.W."/>
            <person name="Bonito G."/>
            <person name="Buee M."/>
            <person name="Carver A."/>
            <person name="Chen C."/>
            <person name="Cichocki N."/>
            <person name="Clum A."/>
            <person name="Culley D."/>
            <person name="Crous P.W."/>
            <person name="Fauchery L."/>
            <person name="Girlanda M."/>
            <person name="Hayes R.D."/>
            <person name="Keri Z."/>
            <person name="LaButti K."/>
            <person name="Lipzen A."/>
            <person name="Lombard V."/>
            <person name="Magnuson J."/>
            <person name="Maillard F."/>
            <person name="Murat C."/>
            <person name="Nolan M."/>
            <person name="Ohm R.A."/>
            <person name="Pangilinan J."/>
            <person name="Pereira M.F."/>
            <person name="Perotto S."/>
            <person name="Peter M."/>
            <person name="Pfister S."/>
            <person name="Riley R."/>
            <person name="Sitrit Y."/>
            <person name="Stielow J.B."/>
            <person name="Szollosi G."/>
            <person name="Zifcakova L."/>
            <person name="Stursova M."/>
            <person name="Spatafora J.W."/>
            <person name="Tedersoo L."/>
            <person name="Vaario L.M."/>
            <person name="Yamada A."/>
            <person name="Yan M."/>
            <person name="Wang P."/>
            <person name="Xu J."/>
            <person name="Bruns T."/>
            <person name="Baldrian P."/>
            <person name="Vilgalys R."/>
            <person name="Dunand C."/>
            <person name="Henrissat B."/>
            <person name="Grigoriev I.V."/>
            <person name="Hibbett D."/>
            <person name="Nagy L.G."/>
            <person name="Martin F.M."/>
        </authorList>
    </citation>
    <scope>NUCLEOTIDE SEQUENCE</scope>
    <source>
        <strain evidence="5">Prilba</strain>
    </source>
</reference>
<comment type="caution">
    <text evidence="5">The sequence shown here is derived from an EMBL/GenBank/DDBJ whole genome shotgun (WGS) entry which is preliminary data.</text>
</comment>
<dbReference type="GO" id="GO:0006351">
    <property type="term" value="P:DNA-templated transcription"/>
    <property type="evidence" value="ECO:0007669"/>
    <property type="project" value="InterPro"/>
</dbReference>
<feature type="region of interest" description="Disordered" evidence="3">
    <location>
        <begin position="120"/>
        <end position="151"/>
    </location>
</feature>
<dbReference type="Gene3D" id="4.10.240.10">
    <property type="entry name" value="Zn(2)-C6 fungal-type DNA-binding domain"/>
    <property type="match status" value="1"/>
</dbReference>
<protein>
    <submittedName>
        <fullName evidence="5">Fungal-specific transcription factor domain-containing protein</fullName>
    </submittedName>
</protein>
<evidence type="ECO:0000259" key="4">
    <source>
        <dbReference type="PROSITE" id="PS50048"/>
    </source>
</evidence>
<dbReference type="SMART" id="SM00906">
    <property type="entry name" value="Fungal_trans"/>
    <property type="match status" value="1"/>
</dbReference>
<dbReference type="InterPro" id="IPR007219">
    <property type="entry name" value="XnlR_reg_dom"/>
</dbReference>
<dbReference type="OrthoDB" id="4456959at2759"/>
<sequence>MHQSDLYLPPVNSRFAPSARLPAPGSSSSDWPESFSIAANPKKRKVERACDGCRRRKTRCDGPKMPDNVCTNCVQNRKICTYVEASKPRGPPKAYITSLENRMEKMEALLKRLRPETDFSTELGPPILRGSWKNEPVNPTSTPAGGETSPRTLHQFHRLSTLAPLALSRKTSSTSLSAMSDHEGNIPSDDPDDPTDQLIRKTQRLTLLDKKTKDKANRKLDSAIRFHGKSTNFNLVMATRDMRTRYLMESMGAAVDTITNEAECSQANPNQYTLDMKGRSRQEYWRSPDWELVYEGEGEFLSPETFSEFLQSWPPSDLATALIELYFLHCNSMFPLLHRPTFARHFADKLYEKDIWFACLCMSVFALASRYTDDLRVLMDEPVETSVGEHSEQSRWQTAGFKYYFSPTTEVENKKWAILNAASLFEIQTLCLTTQFQSETRWHRGIWYTIGVGIRKVQDMGAHSKKSYGKGGPTVENELWKRVWWYLIGLDRMQCAILGRPCAVKEEDFTAEFPLEVDDDFWENDDPQRSFRQPPDRPSTVTAFNLWLQLTDFAASALHCFVSHHDGPSSGLRAEGILDQLNENLTVWAEKVPQYLRWSPDIEDVALANQSATLYTTYNLVTILIRRAFLPSSVELLSSSNDTRPIPPVLAHAMTARAISINAAKAIARILTVVPKRSLSNIPLLLTGAEITITVLCIDQWIIKARDDKLVSSATQTIESHMQDIKSLLTALRWAAPRWETAQEKL</sequence>
<dbReference type="Pfam" id="PF04082">
    <property type="entry name" value="Fungal_trans"/>
    <property type="match status" value="1"/>
</dbReference>
<dbReference type="GO" id="GO:0008270">
    <property type="term" value="F:zinc ion binding"/>
    <property type="evidence" value="ECO:0007669"/>
    <property type="project" value="InterPro"/>
</dbReference>
<evidence type="ECO:0000256" key="3">
    <source>
        <dbReference type="SAM" id="MobiDB-lite"/>
    </source>
</evidence>
<evidence type="ECO:0000313" key="5">
    <source>
        <dbReference type="EMBL" id="KAF8482796.1"/>
    </source>
</evidence>
<dbReference type="SMART" id="SM00066">
    <property type="entry name" value="GAL4"/>
    <property type="match status" value="1"/>
</dbReference>
<keyword evidence="1" id="KW-0479">Metal-binding</keyword>
<dbReference type="EMBL" id="WHVB01000005">
    <property type="protein sequence ID" value="KAF8482796.1"/>
    <property type="molecule type" value="Genomic_DNA"/>
</dbReference>
<dbReference type="InterPro" id="IPR050987">
    <property type="entry name" value="AtrR-like"/>
</dbReference>
<feature type="domain" description="Zn(2)-C6 fungal-type" evidence="4">
    <location>
        <begin position="49"/>
        <end position="82"/>
    </location>
</feature>
<keyword evidence="6" id="KW-1185">Reference proteome</keyword>
<dbReference type="InterPro" id="IPR001138">
    <property type="entry name" value="Zn2Cys6_DnaBD"/>
</dbReference>
<evidence type="ECO:0000256" key="1">
    <source>
        <dbReference type="ARBA" id="ARBA00022723"/>
    </source>
</evidence>
<evidence type="ECO:0000313" key="6">
    <source>
        <dbReference type="Proteomes" id="UP000759537"/>
    </source>
</evidence>